<evidence type="ECO:0000313" key="3">
    <source>
        <dbReference type="EMBL" id="MES0875342.1"/>
    </source>
</evidence>
<dbReference type="CDD" id="cd04784">
    <property type="entry name" value="HTH_CadR-PbrR"/>
    <property type="match status" value="1"/>
</dbReference>
<dbReference type="EMBL" id="JBEPIJ010000029">
    <property type="protein sequence ID" value="MES0875342.1"/>
    <property type="molecule type" value="Genomic_DNA"/>
</dbReference>
<dbReference type="PROSITE" id="PS50937">
    <property type="entry name" value="HTH_MERR_2"/>
    <property type="match status" value="1"/>
</dbReference>
<dbReference type="PANTHER" id="PTHR30204">
    <property type="entry name" value="REDOX-CYCLING DRUG-SENSING TRANSCRIPTIONAL ACTIVATOR SOXR"/>
    <property type="match status" value="1"/>
</dbReference>
<evidence type="ECO:0000313" key="4">
    <source>
        <dbReference type="Proteomes" id="UP001465331"/>
    </source>
</evidence>
<organism evidence="3 4">
    <name type="scientific">Sinimarinibacterium thermocellulolyticum</name>
    <dbReference type="NCBI Taxonomy" id="3170016"/>
    <lineage>
        <taxon>Bacteria</taxon>
        <taxon>Pseudomonadati</taxon>
        <taxon>Pseudomonadota</taxon>
        <taxon>Gammaproteobacteria</taxon>
        <taxon>Nevskiales</taxon>
        <taxon>Nevskiaceae</taxon>
        <taxon>Sinimarinibacterium</taxon>
    </lineage>
</organism>
<dbReference type="InterPro" id="IPR009061">
    <property type="entry name" value="DNA-bd_dom_put_sf"/>
</dbReference>
<dbReference type="InterPro" id="IPR000551">
    <property type="entry name" value="MerR-type_HTH_dom"/>
</dbReference>
<reference evidence="3 4" key="1">
    <citation type="submission" date="2024-06" db="EMBL/GenBank/DDBJ databases">
        <authorList>
            <person name="Li Z."/>
            <person name="Jiang Y."/>
        </authorList>
    </citation>
    <scope>NUCLEOTIDE SEQUENCE [LARGE SCALE GENOMIC DNA]</scope>
    <source>
        <strain evidence="3 4">HSW-8</strain>
    </source>
</reference>
<proteinExistence type="predicted"/>
<accession>A0ABV2ADP3</accession>
<dbReference type="Proteomes" id="UP001465331">
    <property type="component" value="Unassembled WGS sequence"/>
</dbReference>
<dbReference type="RefSeq" id="WP_352890882.1">
    <property type="nucleotide sequence ID" value="NZ_JBEPIJ010000029.1"/>
</dbReference>
<dbReference type="InterPro" id="IPR011791">
    <property type="entry name" value="CadR-PbrR"/>
</dbReference>
<gene>
    <name evidence="3" type="primary">cadR</name>
    <name evidence="3" type="ORF">ABSH63_15190</name>
</gene>
<name>A0ABV2ADP3_9GAMM</name>
<dbReference type="Pfam" id="PF13411">
    <property type="entry name" value="MerR_1"/>
    <property type="match status" value="1"/>
</dbReference>
<dbReference type="InterPro" id="IPR047057">
    <property type="entry name" value="MerR_fam"/>
</dbReference>
<dbReference type="Gene3D" id="1.10.1660.10">
    <property type="match status" value="1"/>
</dbReference>
<dbReference type="NCBIfam" id="TIGR02047">
    <property type="entry name" value="CadR-PbrR"/>
    <property type="match status" value="1"/>
</dbReference>
<comment type="caution">
    <text evidence="3">The sequence shown here is derived from an EMBL/GenBank/DDBJ whole genome shotgun (WGS) entry which is preliminary data.</text>
</comment>
<dbReference type="PRINTS" id="PR00040">
    <property type="entry name" value="HTHMERR"/>
</dbReference>
<dbReference type="SUPFAM" id="SSF46955">
    <property type="entry name" value="Putative DNA-binding domain"/>
    <property type="match status" value="1"/>
</dbReference>
<keyword evidence="4" id="KW-1185">Reference proteome</keyword>
<dbReference type="SMART" id="SM00422">
    <property type="entry name" value="HTH_MERR"/>
    <property type="match status" value="1"/>
</dbReference>
<sequence length="155" mass="17649">MPRTYRIGDLAQALAVSVETIRYYERESLLPPPARSEGNYRLYDQAQRQHLQFVLHCRALDMTHDEIRRLLKLREAPELECAEVNALLDEHIGHVTARIRALRALQSELRTIRNQCANPRATKDCGILHELAGSPAPTSRNAAALAVHDRPRRGR</sequence>
<evidence type="ECO:0000256" key="1">
    <source>
        <dbReference type="ARBA" id="ARBA00023125"/>
    </source>
</evidence>
<evidence type="ECO:0000259" key="2">
    <source>
        <dbReference type="PROSITE" id="PS50937"/>
    </source>
</evidence>
<keyword evidence="1" id="KW-0238">DNA-binding</keyword>
<feature type="domain" description="HTH merR-type" evidence="2">
    <location>
        <begin position="4"/>
        <end position="73"/>
    </location>
</feature>
<dbReference type="PANTHER" id="PTHR30204:SF92">
    <property type="entry name" value="HTH-TYPE TRANSCRIPTIONAL REGULATOR ZNTR"/>
    <property type="match status" value="1"/>
</dbReference>
<protein>
    <submittedName>
        <fullName evidence="3">Cd(II)/Pb(II)-responsive transcriptional regulator</fullName>
    </submittedName>
</protein>